<dbReference type="SUPFAM" id="SSF52058">
    <property type="entry name" value="L domain-like"/>
    <property type="match status" value="1"/>
</dbReference>
<reference evidence="4" key="1">
    <citation type="submission" date="2022-03" db="EMBL/GenBank/DDBJ databases">
        <authorList>
            <person name="Lindestad O."/>
        </authorList>
    </citation>
    <scope>NUCLEOTIDE SEQUENCE</scope>
</reference>
<sequence length="49" mass="5586">RVLYGNKIKDLPSGIFHGLTSLQLLLLNSNEITCVRKDTFRDLQSLKLL</sequence>
<keyword evidence="2" id="KW-0732">Signal</keyword>
<dbReference type="PANTHER" id="PTHR24369">
    <property type="entry name" value="ANTIGEN BSP, PUTATIVE-RELATED"/>
    <property type="match status" value="1"/>
</dbReference>
<gene>
    <name evidence="4" type="primary">jg602</name>
    <name evidence="4" type="ORF">PAEG_LOCUS1276</name>
</gene>
<organism evidence="4 5">
    <name type="scientific">Pararge aegeria aegeria</name>
    <dbReference type="NCBI Taxonomy" id="348720"/>
    <lineage>
        <taxon>Eukaryota</taxon>
        <taxon>Metazoa</taxon>
        <taxon>Ecdysozoa</taxon>
        <taxon>Arthropoda</taxon>
        <taxon>Hexapoda</taxon>
        <taxon>Insecta</taxon>
        <taxon>Pterygota</taxon>
        <taxon>Neoptera</taxon>
        <taxon>Endopterygota</taxon>
        <taxon>Lepidoptera</taxon>
        <taxon>Glossata</taxon>
        <taxon>Ditrysia</taxon>
        <taxon>Papilionoidea</taxon>
        <taxon>Nymphalidae</taxon>
        <taxon>Satyrinae</taxon>
        <taxon>Satyrini</taxon>
        <taxon>Parargina</taxon>
        <taxon>Pararge</taxon>
    </lineage>
</organism>
<name>A0A8S4QFA5_9NEOP</name>
<accession>A0A8S4QFA5</accession>
<keyword evidence="1" id="KW-0433">Leucine-rich repeat</keyword>
<dbReference type="AlphaFoldDB" id="A0A8S4QFA5"/>
<evidence type="ECO:0000256" key="1">
    <source>
        <dbReference type="ARBA" id="ARBA00022614"/>
    </source>
</evidence>
<proteinExistence type="predicted"/>
<dbReference type="PANTHER" id="PTHR24369:SF210">
    <property type="entry name" value="CHAOPTIN-RELATED"/>
    <property type="match status" value="1"/>
</dbReference>
<comment type="caution">
    <text evidence="4">The sequence shown here is derived from an EMBL/GenBank/DDBJ whole genome shotgun (WGS) entry which is preliminary data.</text>
</comment>
<keyword evidence="5" id="KW-1185">Reference proteome</keyword>
<evidence type="ECO:0000256" key="3">
    <source>
        <dbReference type="ARBA" id="ARBA00022737"/>
    </source>
</evidence>
<protein>
    <submittedName>
        <fullName evidence="4">Jg602 protein</fullName>
    </submittedName>
</protein>
<feature type="non-terminal residue" evidence="4">
    <location>
        <position position="1"/>
    </location>
</feature>
<dbReference type="GO" id="GO:0005886">
    <property type="term" value="C:plasma membrane"/>
    <property type="evidence" value="ECO:0007669"/>
    <property type="project" value="TreeGrafter"/>
</dbReference>
<dbReference type="Gene3D" id="3.80.10.10">
    <property type="entry name" value="Ribonuclease Inhibitor"/>
    <property type="match status" value="1"/>
</dbReference>
<evidence type="ECO:0000313" key="4">
    <source>
        <dbReference type="EMBL" id="CAH2208741.1"/>
    </source>
</evidence>
<evidence type="ECO:0000313" key="5">
    <source>
        <dbReference type="Proteomes" id="UP000838756"/>
    </source>
</evidence>
<dbReference type="InterPro" id="IPR001611">
    <property type="entry name" value="Leu-rich_rpt"/>
</dbReference>
<evidence type="ECO:0000256" key="2">
    <source>
        <dbReference type="ARBA" id="ARBA00022729"/>
    </source>
</evidence>
<keyword evidence="3" id="KW-0677">Repeat</keyword>
<dbReference type="InterPro" id="IPR032675">
    <property type="entry name" value="LRR_dom_sf"/>
</dbReference>
<dbReference type="Pfam" id="PF13855">
    <property type="entry name" value="LRR_8"/>
    <property type="match status" value="1"/>
</dbReference>
<dbReference type="InterPro" id="IPR050541">
    <property type="entry name" value="LRR_TM_domain-containing"/>
</dbReference>
<dbReference type="EMBL" id="CAKXAJ010004421">
    <property type="protein sequence ID" value="CAH2208741.1"/>
    <property type="molecule type" value="Genomic_DNA"/>
</dbReference>
<dbReference type="Proteomes" id="UP000838756">
    <property type="component" value="Unassembled WGS sequence"/>
</dbReference>